<reference evidence="2 3" key="1">
    <citation type="submission" date="2020-08" db="EMBL/GenBank/DDBJ databases">
        <title>Genomic Encyclopedia of Type Strains, Phase III (KMG-III): the genomes of soil and plant-associated and newly described type strains.</title>
        <authorList>
            <person name="Whitman W."/>
        </authorList>
    </citation>
    <scope>NUCLEOTIDE SEQUENCE [LARGE SCALE GENOMIC DNA]</scope>
    <source>
        <strain evidence="2 3">CECT 5831</strain>
    </source>
</reference>
<feature type="domain" description="DUF4037" evidence="1">
    <location>
        <begin position="122"/>
        <end position="221"/>
    </location>
</feature>
<organism evidence="2 3">
    <name type="scientific">Paenibacillus rhizosphaerae</name>
    <dbReference type="NCBI Taxonomy" id="297318"/>
    <lineage>
        <taxon>Bacteria</taxon>
        <taxon>Bacillati</taxon>
        <taxon>Bacillota</taxon>
        <taxon>Bacilli</taxon>
        <taxon>Bacillales</taxon>
        <taxon>Paenibacillaceae</taxon>
        <taxon>Paenibacillus</taxon>
    </lineage>
</organism>
<dbReference type="Proteomes" id="UP000517523">
    <property type="component" value="Unassembled WGS sequence"/>
</dbReference>
<dbReference type="Pfam" id="PF13228">
    <property type="entry name" value="DUF4037"/>
    <property type="match status" value="1"/>
</dbReference>
<dbReference type="AlphaFoldDB" id="A0A839U3M6"/>
<evidence type="ECO:0000313" key="2">
    <source>
        <dbReference type="EMBL" id="MBB3132258.1"/>
    </source>
</evidence>
<dbReference type="InterPro" id="IPR025117">
    <property type="entry name" value="DUF4037"/>
</dbReference>
<sequence>MKGLEICEKFFFEIGLPQIKKEIPEVLPFLAAGLFGGSQCHGNDDEVSRDHGWGPGFGVWLSKENKDLYGESLQKTLDKLPKEYLNYKWSKGAQRACPIFEINSYIKQITGYEDAPENDLEWLNIKEENLFEITHRPIFYDASGEVSRRFQKFATYPEDIWKMRLSETLSNLWLWSVKYIKRAVIRGDITSARFNWGRFAEYAMKSGFLLSKKYAPYEKWLYTEFSKLPDFGKGIGTLLVEGLDNPMKLGGLASEIEKVYIEKVASLGFKPFDPPLPPDAYVAYEDNELLKYARGVQRSIKKSEIQSGSNH</sequence>
<dbReference type="RefSeq" id="WP_183587920.1">
    <property type="nucleotide sequence ID" value="NZ_JACHXJ010000014.1"/>
</dbReference>
<name>A0A839U3M6_9BACL</name>
<gene>
    <name evidence="2" type="ORF">FHS19_006987</name>
</gene>
<dbReference type="EMBL" id="JACHXJ010000014">
    <property type="protein sequence ID" value="MBB3132258.1"/>
    <property type="molecule type" value="Genomic_DNA"/>
</dbReference>
<proteinExistence type="predicted"/>
<protein>
    <recommendedName>
        <fullName evidence="1">DUF4037 domain-containing protein</fullName>
    </recommendedName>
</protein>
<evidence type="ECO:0000259" key="1">
    <source>
        <dbReference type="Pfam" id="PF13228"/>
    </source>
</evidence>
<evidence type="ECO:0000313" key="3">
    <source>
        <dbReference type="Proteomes" id="UP000517523"/>
    </source>
</evidence>
<comment type="caution">
    <text evidence="2">The sequence shown here is derived from an EMBL/GenBank/DDBJ whole genome shotgun (WGS) entry which is preliminary data.</text>
</comment>
<accession>A0A839U3M6</accession>